<proteinExistence type="predicted"/>
<accession>A0ABW4KP02</accession>
<dbReference type="EMBL" id="JBHUEJ010000008">
    <property type="protein sequence ID" value="MFD1709725.1"/>
    <property type="molecule type" value="Genomic_DNA"/>
</dbReference>
<evidence type="ECO:0000313" key="1">
    <source>
        <dbReference type="EMBL" id="MFD1709725.1"/>
    </source>
</evidence>
<protein>
    <recommendedName>
        <fullName evidence="3">DUF1071 domain-containing protein</fullName>
    </recommendedName>
</protein>
<gene>
    <name evidence="1" type="ORF">ACFSF0_03850</name>
</gene>
<dbReference type="Gene3D" id="3.30.390.80">
    <property type="entry name" value="DNA repair protein Rad52/59/22"/>
    <property type="match status" value="1"/>
</dbReference>
<keyword evidence="2" id="KW-1185">Reference proteome</keyword>
<dbReference type="RefSeq" id="WP_147913387.1">
    <property type="nucleotide sequence ID" value="NZ_JBHUEJ010000008.1"/>
</dbReference>
<dbReference type="InterPro" id="IPR042525">
    <property type="entry name" value="Rad52_Rad59_Rad22_sf"/>
</dbReference>
<name>A0ABW4KP02_9BURK</name>
<organism evidence="1 2">
    <name type="scientific">Ottowia flava</name>
    <dbReference type="NCBI Taxonomy" id="2675430"/>
    <lineage>
        <taxon>Bacteria</taxon>
        <taxon>Pseudomonadati</taxon>
        <taxon>Pseudomonadota</taxon>
        <taxon>Betaproteobacteria</taxon>
        <taxon>Burkholderiales</taxon>
        <taxon>Comamonadaceae</taxon>
        <taxon>Ottowia</taxon>
    </lineage>
</organism>
<evidence type="ECO:0000313" key="2">
    <source>
        <dbReference type="Proteomes" id="UP001597304"/>
    </source>
</evidence>
<dbReference type="Proteomes" id="UP001597304">
    <property type="component" value="Unassembled WGS sequence"/>
</dbReference>
<sequence>MDNMKLWQSVSVTDPKAVKPITGKQYKGNSPKPYWIIQRATETFGPCGQGWGVQVLDERFERFGEHEALHVAKVRVWYMRDNQRCEIEQMGQTRAAYMSAAGKHIVDEDAPKKSVTDGMVKCLSMLGFAGDIFSGRWDDSKYVEWASEETRRRETPLISAEQAAEIKQLLQDTQSDTKKFLAWVSKGCGMTVASVDEMPADAYTPSVKSLKEKQKVPA</sequence>
<evidence type="ECO:0008006" key="3">
    <source>
        <dbReference type="Google" id="ProtNLM"/>
    </source>
</evidence>
<reference evidence="2" key="1">
    <citation type="journal article" date="2019" name="Int. J. Syst. Evol. Microbiol.">
        <title>The Global Catalogue of Microorganisms (GCM) 10K type strain sequencing project: providing services to taxonomists for standard genome sequencing and annotation.</title>
        <authorList>
            <consortium name="The Broad Institute Genomics Platform"/>
            <consortium name="The Broad Institute Genome Sequencing Center for Infectious Disease"/>
            <person name="Wu L."/>
            <person name="Ma J."/>
        </authorList>
    </citation>
    <scope>NUCLEOTIDE SEQUENCE [LARGE SCALE GENOMIC DNA]</scope>
    <source>
        <strain evidence="2">LMG 29247</strain>
    </source>
</reference>
<comment type="caution">
    <text evidence="1">The sequence shown here is derived from an EMBL/GenBank/DDBJ whole genome shotgun (WGS) entry which is preliminary data.</text>
</comment>